<evidence type="ECO:0000256" key="3">
    <source>
        <dbReference type="ARBA" id="ARBA00022771"/>
    </source>
</evidence>
<dbReference type="PROSITE" id="PS00028">
    <property type="entry name" value="ZINC_FINGER_C2H2_1"/>
    <property type="match status" value="6"/>
</dbReference>
<dbReference type="Gene3D" id="3.30.160.60">
    <property type="entry name" value="Classic Zinc Finger"/>
    <property type="match status" value="5"/>
</dbReference>
<dbReference type="InterPro" id="IPR013087">
    <property type="entry name" value="Znf_C2H2_type"/>
</dbReference>
<dbReference type="SMART" id="SM00868">
    <property type="entry name" value="zf-AD"/>
    <property type="match status" value="1"/>
</dbReference>
<dbReference type="InterPro" id="IPR036236">
    <property type="entry name" value="Znf_C2H2_sf"/>
</dbReference>
<evidence type="ECO:0000313" key="11">
    <source>
        <dbReference type="RefSeq" id="XP_030376603.1"/>
    </source>
</evidence>
<dbReference type="PANTHER" id="PTHR24379">
    <property type="entry name" value="KRAB AND ZINC FINGER DOMAIN-CONTAINING"/>
    <property type="match status" value="1"/>
</dbReference>
<proteinExistence type="predicted"/>
<dbReference type="SUPFAM" id="SSF57667">
    <property type="entry name" value="beta-beta-alpha zinc fingers"/>
    <property type="match status" value="4"/>
</dbReference>
<feature type="binding site" evidence="6">
    <location>
        <position position="213"/>
    </location>
    <ligand>
        <name>Zn(2+)</name>
        <dbReference type="ChEBI" id="CHEBI:29105"/>
    </ligand>
</feature>
<feature type="binding site" evidence="6">
    <location>
        <position position="263"/>
    </location>
    <ligand>
        <name>Zn(2+)</name>
        <dbReference type="ChEBI" id="CHEBI:29105"/>
    </ligand>
</feature>
<dbReference type="SMART" id="SM00355">
    <property type="entry name" value="ZnF_C2H2"/>
    <property type="match status" value="7"/>
</dbReference>
<reference evidence="11" key="1">
    <citation type="submission" date="2025-08" db="UniProtKB">
        <authorList>
            <consortium name="RefSeq"/>
        </authorList>
    </citation>
    <scope>IDENTIFICATION</scope>
    <source>
        <strain evidence="11">11010-0011.00</strain>
        <tissue evidence="11">Whole body</tissue>
    </source>
</reference>
<accession>A0A6J2TN94</accession>
<feature type="domain" description="C2H2-type" evidence="8">
    <location>
        <begin position="571"/>
        <end position="598"/>
    </location>
</feature>
<dbReference type="GO" id="GO:0008270">
    <property type="term" value="F:zinc ion binding"/>
    <property type="evidence" value="ECO:0007669"/>
    <property type="project" value="UniProtKB-UniRule"/>
</dbReference>
<evidence type="ECO:0000313" key="10">
    <source>
        <dbReference type="Proteomes" id="UP000504634"/>
    </source>
</evidence>
<evidence type="ECO:0000256" key="4">
    <source>
        <dbReference type="ARBA" id="ARBA00022833"/>
    </source>
</evidence>
<feature type="domain" description="C2H2-type" evidence="8">
    <location>
        <begin position="516"/>
        <end position="543"/>
    </location>
</feature>
<dbReference type="PROSITE" id="PS50157">
    <property type="entry name" value="ZINC_FINGER_C2H2_2"/>
    <property type="match status" value="7"/>
</dbReference>
<feature type="domain" description="ZAD" evidence="9">
    <location>
        <begin position="211"/>
        <end position="287"/>
    </location>
</feature>
<dbReference type="FunFam" id="3.30.160.60:FF:000303">
    <property type="entry name" value="Zinc finger protein 41"/>
    <property type="match status" value="1"/>
</dbReference>
<feature type="domain" description="C2H2-type" evidence="8">
    <location>
        <begin position="442"/>
        <end position="470"/>
    </location>
</feature>
<organism evidence="10 11">
    <name type="scientific">Drosophila lebanonensis</name>
    <name type="common">Fruit fly</name>
    <name type="synonym">Scaptodrosophila lebanonensis</name>
    <dbReference type="NCBI Taxonomy" id="7225"/>
    <lineage>
        <taxon>Eukaryota</taxon>
        <taxon>Metazoa</taxon>
        <taxon>Ecdysozoa</taxon>
        <taxon>Arthropoda</taxon>
        <taxon>Hexapoda</taxon>
        <taxon>Insecta</taxon>
        <taxon>Pterygota</taxon>
        <taxon>Neoptera</taxon>
        <taxon>Endopterygota</taxon>
        <taxon>Diptera</taxon>
        <taxon>Brachycera</taxon>
        <taxon>Muscomorpha</taxon>
        <taxon>Ephydroidea</taxon>
        <taxon>Drosophilidae</taxon>
        <taxon>Scaptodrosophila</taxon>
    </lineage>
</organism>
<feature type="domain" description="C2H2-type" evidence="8">
    <location>
        <begin position="544"/>
        <end position="571"/>
    </location>
</feature>
<evidence type="ECO:0000256" key="5">
    <source>
        <dbReference type="PROSITE-ProRule" id="PRU00042"/>
    </source>
</evidence>
<evidence type="ECO:0000256" key="1">
    <source>
        <dbReference type="ARBA" id="ARBA00022723"/>
    </source>
</evidence>
<protein>
    <submittedName>
        <fullName evidence="11">Zinc finger protein 37-like</fullName>
    </submittedName>
</protein>
<dbReference type="Pfam" id="PF00096">
    <property type="entry name" value="zf-C2H2"/>
    <property type="match status" value="4"/>
</dbReference>
<dbReference type="SUPFAM" id="SSF57716">
    <property type="entry name" value="Glucocorticoid receptor-like (DNA-binding domain)"/>
    <property type="match status" value="1"/>
</dbReference>
<evidence type="ECO:0000256" key="2">
    <source>
        <dbReference type="ARBA" id="ARBA00022737"/>
    </source>
</evidence>
<evidence type="ECO:0000256" key="7">
    <source>
        <dbReference type="SAM" id="MobiDB-lite"/>
    </source>
</evidence>
<keyword evidence="4 6" id="KW-0862">Zinc</keyword>
<feature type="binding site" evidence="6">
    <location>
        <position position="216"/>
    </location>
    <ligand>
        <name>Zn(2+)</name>
        <dbReference type="ChEBI" id="CHEBI:29105"/>
    </ligand>
</feature>
<name>A0A6J2TN94_DROLE</name>
<keyword evidence="1 6" id="KW-0479">Metal-binding</keyword>
<dbReference type="RefSeq" id="XP_030376603.1">
    <property type="nucleotide sequence ID" value="XM_030520743.1"/>
</dbReference>
<sequence length="638" mass="73531">MQWEMGLLSKRTLKLGAVPCVNRNDMSFDNHKEKSEQHNNKRLVAQLLTKAETNRPNRRSKTRACTTSIPEPRRADESHKSLEIVPTFVEEVSEDREKTRRNTKVASKIIPAIQTNNLQEAEINPLEEMPLDVAIDDDMCEFNSVSVADWADSPQQLKEGEIKEADPNIIEFHALNSDKDPSEQKLFENNYPKRSKTSSVYGNNRNINNVDKCRTCDRYFVADAETKDLLHETNRVLLYNIKTITGITLRLLEGLPHYICSGCLLDLGRAIAFRENCIRTEGTLRLQSAHLQNSQSTEVVRETSNDDSKEFFKIGVEDSAEVYSDGVSDYANDSDNSCGIEVEHTVKQENAPTKKVQSGHIDDPLGMGLDEQHLKRNVCTDNDSNKIVEKVHQEKRRKIEGKRRRLQNQKTQKIVCDICGYVTKRNDNFKMHMLRHTGSKDYQCPECPEKFYNNYLVQLHIRTIHKNEKPFKCRYCEKVFTQAGSRNYHEKMLHPTKHLADELPSEPPESQVQLPFCCIYCAKSFDTEYALEHHVKLHNTETPFKCNYCEQRFASHIDANKHELTHNEKPFVCNICSKGFSYKARLEYHMTMHSGDRPYKCETCNVAFRRPNNLATHNLSVTHERNLKKTASDCPEVT</sequence>
<feature type="domain" description="C2H2-type" evidence="8">
    <location>
        <begin position="599"/>
        <end position="628"/>
    </location>
</feature>
<dbReference type="PROSITE" id="PS51915">
    <property type="entry name" value="ZAD"/>
    <property type="match status" value="1"/>
</dbReference>
<feature type="domain" description="C2H2-type" evidence="8">
    <location>
        <begin position="414"/>
        <end position="441"/>
    </location>
</feature>
<evidence type="ECO:0000256" key="6">
    <source>
        <dbReference type="PROSITE-ProRule" id="PRU01263"/>
    </source>
</evidence>
<dbReference type="InterPro" id="IPR012934">
    <property type="entry name" value="Znf_AD"/>
</dbReference>
<dbReference type="GO" id="GO:0000981">
    <property type="term" value="F:DNA-binding transcription factor activity, RNA polymerase II-specific"/>
    <property type="evidence" value="ECO:0007669"/>
    <property type="project" value="TreeGrafter"/>
</dbReference>
<dbReference type="AlphaFoldDB" id="A0A6J2TN94"/>
<dbReference type="PANTHER" id="PTHR24379:SF127">
    <property type="entry name" value="BLOODY FINGERS-RELATED"/>
    <property type="match status" value="1"/>
</dbReference>
<dbReference type="GO" id="GO:0005634">
    <property type="term" value="C:nucleus"/>
    <property type="evidence" value="ECO:0007669"/>
    <property type="project" value="InterPro"/>
</dbReference>
<dbReference type="OrthoDB" id="4327074at2759"/>
<keyword evidence="2" id="KW-0677">Repeat</keyword>
<dbReference type="GeneID" id="115625608"/>
<gene>
    <name evidence="11" type="primary">LOC115625608</name>
</gene>
<feature type="region of interest" description="Disordered" evidence="7">
    <location>
        <begin position="53"/>
        <end position="77"/>
    </location>
</feature>
<keyword evidence="3 5" id="KW-0863">Zinc-finger</keyword>
<evidence type="ECO:0000259" key="9">
    <source>
        <dbReference type="PROSITE" id="PS51915"/>
    </source>
</evidence>
<dbReference type="GO" id="GO:0000977">
    <property type="term" value="F:RNA polymerase II transcription regulatory region sequence-specific DNA binding"/>
    <property type="evidence" value="ECO:0007669"/>
    <property type="project" value="TreeGrafter"/>
</dbReference>
<evidence type="ECO:0000259" key="8">
    <source>
        <dbReference type="PROSITE" id="PS50157"/>
    </source>
</evidence>
<dbReference type="Proteomes" id="UP000504634">
    <property type="component" value="Unplaced"/>
</dbReference>
<feature type="binding site" evidence="6">
    <location>
        <position position="260"/>
    </location>
    <ligand>
        <name>Zn(2+)</name>
        <dbReference type="ChEBI" id="CHEBI:29105"/>
    </ligand>
</feature>
<feature type="domain" description="C2H2-type" evidence="8">
    <location>
        <begin position="471"/>
        <end position="499"/>
    </location>
</feature>
<keyword evidence="10" id="KW-1185">Reference proteome</keyword>
<dbReference type="Pfam" id="PF07776">
    <property type="entry name" value="zf-AD"/>
    <property type="match status" value="1"/>
</dbReference>